<proteinExistence type="predicted"/>
<comment type="caution">
    <text evidence="3">The sequence shown here is derived from an EMBL/GenBank/DDBJ whole genome shotgun (WGS) entry which is preliminary data.</text>
</comment>
<keyword evidence="1" id="KW-0472">Membrane</keyword>
<evidence type="ECO:0000313" key="6">
    <source>
        <dbReference type="Proteomes" id="UP000321621"/>
    </source>
</evidence>
<feature type="transmembrane region" description="Helical" evidence="1">
    <location>
        <begin position="45"/>
        <end position="64"/>
    </location>
</feature>
<dbReference type="InterPro" id="IPR032710">
    <property type="entry name" value="NTF2-like_dom_sf"/>
</dbReference>
<sequence>MENNMSLLRREGCASVKSREVAISHLHFRMNNTISRNLSMKVNRIYNKFLICVALLGICASGIAQDGVVNIGDNQFKVTVSNVSMVVDGNKGARITSFKINDQEVIASNKVHPYFYGSTLWLSPEGKWKGHGALDNGIYTVQSESSNVLRLVSLPDDKRGFQFSKEFQINEKDTSITVKYIIKNISDKVQEVAPWEVTRVSTGGLAFIPKRHKDDLPRPNKMYPVPPTVDDSGTIWYPYDSNTESPQKFFMDGGDGWIAYVRDNVLFIKSFAMVDKGDSAPGESNVELYVNKEKTYVELENQGSYQNLGKNESLDYEVKWYVRKLPSTIEPKVGNMKLKKYVEDILGTKSGSSIQMRKNLENTTALLVKTMLKPDAEILNNLFSDELSYGHSGGLIENKEQIIYGLTQGPFHFETIDIKDQTVRIIGDVGVVRHVLTTNYSENGKTGTLKFGILYVWRVENGNWKLLARQAAKL</sequence>
<keyword evidence="1" id="KW-1133">Transmembrane helix</keyword>
<reference evidence="3 5" key="1">
    <citation type="submission" date="2018-08" db="EMBL/GenBank/DDBJ databases">
        <title>Proposal of Muricauda 72 sp.nov. and Muricauda NH166 sp.nov., isolated from seawater.</title>
        <authorList>
            <person name="Cheng H."/>
            <person name="Wu Y.-H."/>
            <person name="Guo L.-L."/>
            <person name="Xu X.-W."/>
        </authorList>
    </citation>
    <scope>NUCLEOTIDE SEQUENCE [LARGE SCALE GENOMIC DNA]</scope>
    <source>
        <strain evidence="3 5">72</strain>
    </source>
</reference>
<keyword evidence="6" id="KW-1185">Reference proteome</keyword>
<name>A0A3A1NH30_9FLAO</name>
<dbReference type="Gene3D" id="3.10.450.50">
    <property type="match status" value="1"/>
</dbReference>
<dbReference type="AlphaFoldDB" id="A0A3A1NH30"/>
<evidence type="ECO:0000313" key="3">
    <source>
        <dbReference type="EMBL" id="RIV42261.1"/>
    </source>
</evidence>
<evidence type="ECO:0000313" key="4">
    <source>
        <dbReference type="EMBL" id="TXJ91150.1"/>
    </source>
</evidence>
<dbReference type="Pfam" id="PF14534">
    <property type="entry name" value="DUF4440"/>
    <property type="match status" value="1"/>
</dbReference>
<dbReference type="InterPro" id="IPR027843">
    <property type="entry name" value="DUF4440"/>
</dbReference>
<organism evidence="3 5">
    <name type="scientific">Flagellimonas pelagia</name>
    <dbReference type="NCBI Taxonomy" id="2306998"/>
    <lineage>
        <taxon>Bacteria</taxon>
        <taxon>Pseudomonadati</taxon>
        <taxon>Bacteroidota</taxon>
        <taxon>Flavobacteriia</taxon>
        <taxon>Flavobacteriales</taxon>
        <taxon>Flavobacteriaceae</taxon>
        <taxon>Flagellimonas</taxon>
    </lineage>
</organism>
<dbReference type="EMBL" id="VNWK01000036">
    <property type="protein sequence ID" value="TXJ91150.1"/>
    <property type="molecule type" value="Genomic_DNA"/>
</dbReference>
<feature type="domain" description="DUF4440" evidence="2">
    <location>
        <begin position="367"/>
        <end position="466"/>
    </location>
</feature>
<dbReference type="SUPFAM" id="SSF54427">
    <property type="entry name" value="NTF2-like"/>
    <property type="match status" value="1"/>
</dbReference>
<evidence type="ECO:0000259" key="2">
    <source>
        <dbReference type="Pfam" id="PF14534"/>
    </source>
</evidence>
<dbReference type="OrthoDB" id="1415527at2"/>
<dbReference type="Pfam" id="PF14315">
    <property type="entry name" value="DUF4380"/>
    <property type="match status" value="1"/>
</dbReference>
<dbReference type="Proteomes" id="UP000266691">
    <property type="component" value="Unassembled WGS sequence"/>
</dbReference>
<keyword evidence="1" id="KW-0812">Transmembrane</keyword>
<dbReference type="InterPro" id="IPR025488">
    <property type="entry name" value="DUF4380"/>
</dbReference>
<dbReference type="Proteomes" id="UP000321621">
    <property type="component" value="Unassembled WGS sequence"/>
</dbReference>
<protein>
    <submittedName>
        <fullName evidence="3">DUF4380 domain-containing protein</fullName>
    </submittedName>
</protein>
<reference evidence="4 6" key="2">
    <citation type="submission" date="2019-07" db="EMBL/GenBank/DDBJ databases">
        <title>Draft genome of two Muricauda strains isolated from deep sea.</title>
        <authorList>
            <person name="Sun C."/>
        </authorList>
    </citation>
    <scope>NUCLEOTIDE SEQUENCE [LARGE SCALE GENOMIC DNA]</scope>
    <source>
        <strain evidence="4 6">72</strain>
    </source>
</reference>
<dbReference type="EMBL" id="QXFI01000036">
    <property type="protein sequence ID" value="RIV42261.1"/>
    <property type="molecule type" value="Genomic_DNA"/>
</dbReference>
<evidence type="ECO:0000313" key="5">
    <source>
        <dbReference type="Proteomes" id="UP000266691"/>
    </source>
</evidence>
<gene>
    <name evidence="3" type="ORF">D2V05_19450</name>
    <name evidence="4" type="ORF">FQ017_19290</name>
</gene>
<evidence type="ECO:0000256" key="1">
    <source>
        <dbReference type="SAM" id="Phobius"/>
    </source>
</evidence>
<accession>A0A3A1NH30</accession>